<sequence length="263" mass="29121">MSFQAMAWAAKQDLKCGPKMVLMMLAHHADGKSNECHPSLQTLAQESGLSRRAVCRYCSDLEKSGLISRKGRAQNGAQISNIFTLNINEKVVTVSPTPVTDVHFGSDCESYPSDCESQGGCHTGTRVVTDVHTNLSMNLSIEPIYPLNPPTAENELVQKAEPKIIQPDSFDAFWDAYPRKVSKGHALKAWGTAIRKTPAAEIIRAVAETRWSRNPKFIPYPATWLNGERWNDRDIGARSVSEIIRDRAGSFIPAPLPEWGTMQ</sequence>
<dbReference type="InterPro" id="IPR036388">
    <property type="entry name" value="WH-like_DNA-bd_sf"/>
</dbReference>
<protein>
    <recommendedName>
        <fullName evidence="3">Helix-turn-helix domain-containing protein</fullName>
    </recommendedName>
</protein>
<organism evidence="1 2">
    <name type="scientific">Acetobacter senegalensis</name>
    <dbReference type="NCBI Taxonomy" id="446692"/>
    <lineage>
        <taxon>Bacteria</taxon>
        <taxon>Pseudomonadati</taxon>
        <taxon>Pseudomonadota</taxon>
        <taxon>Alphaproteobacteria</taxon>
        <taxon>Acetobacterales</taxon>
        <taxon>Acetobacteraceae</taxon>
        <taxon>Acetobacter</taxon>
    </lineage>
</organism>
<dbReference type="EMBL" id="JOOZ01000003">
    <property type="protein sequence ID" value="OUL67588.1"/>
    <property type="molecule type" value="Genomic_DNA"/>
</dbReference>
<dbReference type="Pfam" id="PF13730">
    <property type="entry name" value="HTH_36"/>
    <property type="match status" value="1"/>
</dbReference>
<dbReference type="SUPFAM" id="SSF46785">
    <property type="entry name" value="Winged helix' DNA-binding domain"/>
    <property type="match status" value="1"/>
</dbReference>
<dbReference type="Proteomes" id="UP000195072">
    <property type="component" value="Unassembled WGS sequence"/>
</dbReference>
<reference evidence="1 2" key="1">
    <citation type="submission" date="2014-06" db="EMBL/GenBank/DDBJ databases">
        <authorList>
            <person name="Ju J."/>
            <person name="Zhang J."/>
        </authorList>
    </citation>
    <scope>NUCLEOTIDE SEQUENCE [LARGE SCALE GENOMIC DNA]</scope>
    <source>
        <strain evidence="1">DmL_050</strain>
    </source>
</reference>
<proteinExistence type="predicted"/>
<evidence type="ECO:0008006" key="3">
    <source>
        <dbReference type="Google" id="ProtNLM"/>
    </source>
</evidence>
<name>A0A252EMF4_9PROT</name>
<dbReference type="Gene3D" id="1.10.10.10">
    <property type="entry name" value="Winged helix-like DNA-binding domain superfamily/Winged helix DNA-binding domain"/>
    <property type="match status" value="1"/>
</dbReference>
<dbReference type="InterPro" id="IPR036390">
    <property type="entry name" value="WH_DNA-bd_sf"/>
</dbReference>
<evidence type="ECO:0000313" key="1">
    <source>
        <dbReference type="EMBL" id="OUL67588.1"/>
    </source>
</evidence>
<evidence type="ECO:0000313" key="2">
    <source>
        <dbReference type="Proteomes" id="UP000195072"/>
    </source>
</evidence>
<comment type="caution">
    <text evidence="1">The sequence shown here is derived from an EMBL/GenBank/DDBJ whole genome shotgun (WGS) entry which is preliminary data.</text>
</comment>
<gene>
    <name evidence="1" type="ORF">HK16_09755</name>
</gene>
<dbReference type="AlphaFoldDB" id="A0A252EMF4"/>
<accession>A0A252EMF4</accession>